<sequence length="130" mass="15100">MKTPFFIIVNPIIALVISLLCYFALSNIYDADLQETATIHIGILLFFIFVMPCYLLTMLFFHFQKKRLAVYSFVVHIFIVFSAAYYLISTQFLSIHLPIEIVKYLIISFVLVGAISLYFIFGVYYKLLSK</sequence>
<dbReference type="RefSeq" id="WP_107842042.1">
    <property type="nucleotide sequence ID" value="NZ_JARSFG010000017.1"/>
</dbReference>
<name>A0AAW9NX37_9BACL</name>
<dbReference type="EMBL" id="JARSFG010000017">
    <property type="protein sequence ID" value="MEC1179275.1"/>
    <property type="molecule type" value="Genomic_DNA"/>
</dbReference>
<keyword evidence="1" id="KW-0472">Membrane</keyword>
<keyword evidence="1" id="KW-0812">Transmembrane</keyword>
<organism evidence="2 3">
    <name type="scientific">Metasolibacillus meyeri</name>
    <dbReference type="NCBI Taxonomy" id="1071052"/>
    <lineage>
        <taxon>Bacteria</taxon>
        <taxon>Bacillati</taxon>
        <taxon>Bacillota</taxon>
        <taxon>Bacilli</taxon>
        <taxon>Bacillales</taxon>
        <taxon>Caryophanaceae</taxon>
        <taxon>Metasolibacillus</taxon>
    </lineage>
</organism>
<evidence type="ECO:0000313" key="3">
    <source>
        <dbReference type="Proteomes" id="UP001344888"/>
    </source>
</evidence>
<proteinExistence type="predicted"/>
<comment type="caution">
    <text evidence="2">The sequence shown here is derived from an EMBL/GenBank/DDBJ whole genome shotgun (WGS) entry which is preliminary data.</text>
</comment>
<keyword evidence="1" id="KW-1133">Transmembrane helix</keyword>
<accession>A0AAW9NX37</accession>
<feature type="transmembrane region" description="Helical" evidence="1">
    <location>
        <begin position="37"/>
        <end position="61"/>
    </location>
</feature>
<keyword evidence="3" id="KW-1185">Reference proteome</keyword>
<reference evidence="2 3" key="1">
    <citation type="submission" date="2023-03" db="EMBL/GenBank/DDBJ databases">
        <title>Bacillus Genome Sequencing.</title>
        <authorList>
            <person name="Dunlap C."/>
        </authorList>
    </citation>
    <scope>NUCLEOTIDE SEQUENCE [LARGE SCALE GENOMIC DNA]</scope>
    <source>
        <strain evidence="2 3">B-59205</strain>
    </source>
</reference>
<dbReference type="Proteomes" id="UP001344888">
    <property type="component" value="Unassembled WGS sequence"/>
</dbReference>
<gene>
    <name evidence="2" type="ORF">P9B03_12330</name>
</gene>
<feature type="transmembrane region" description="Helical" evidence="1">
    <location>
        <begin position="68"/>
        <end position="89"/>
    </location>
</feature>
<feature type="transmembrane region" description="Helical" evidence="1">
    <location>
        <begin position="101"/>
        <end position="125"/>
    </location>
</feature>
<evidence type="ECO:0000256" key="1">
    <source>
        <dbReference type="SAM" id="Phobius"/>
    </source>
</evidence>
<evidence type="ECO:0000313" key="2">
    <source>
        <dbReference type="EMBL" id="MEC1179275.1"/>
    </source>
</evidence>
<dbReference type="AlphaFoldDB" id="A0AAW9NX37"/>
<protein>
    <submittedName>
        <fullName evidence="2">Uncharacterized protein</fullName>
    </submittedName>
</protein>
<feature type="transmembrane region" description="Helical" evidence="1">
    <location>
        <begin position="5"/>
        <end position="25"/>
    </location>
</feature>